<dbReference type="PROSITE" id="PS50862">
    <property type="entry name" value="AA_TRNA_LIGASE_II"/>
    <property type="match status" value="1"/>
</dbReference>
<evidence type="ECO:0000256" key="6">
    <source>
        <dbReference type="ARBA" id="ARBA00022840"/>
    </source>
</evidence>
<evidence type="ECO:0000256" key="8">
    <source>
        <dbReference type="ARBA" id="ARBA00022946"/>
    </source>
</evidence>
<evidence type="ECO:0000256" key="2">
    <source>
        <dbReference type="ARBA" id="ARBA00008226"/>
    </source>
</evidence>
<dbReference type="InterPro" id="IPR002319">
    <property type="entry name" value="Phenylalanyl-tRNA_Synthase"/>
</dbReference>
<dbReference type="GO" id="GO:0006432">
    <property type="term" value="P:phenylalanyl-tRNA aminoacylation"/>
    <property type="evidence" value="ECO:0007669"/>
    <property type="project" value="InterPro"/>
</dbReference>
<dbReference type="Proteomes" id="UP001365542">
    <property type="component" value="Unassembled WGS sequence"/>
</dbReference>
<dbReference type="GO" id="GO:0005524">
    <property type="term" value="F:ATP binding"/>
    <property type="evidence" value="ECO:0007669"/>
    <property type="project" value="UniProtKB-KW"/>
</dbReference>
<dbReference type="FunFam" id="3.30.70.380:FF:000002">
    <property type="entry name" value="phenylalanine--tRNA ligase, mitochondrial"/>
    <property type="match status" value="1"/>
</dbReference>
<organism evidence="17 18">
    <name type="scientific">Orbilia ellipsospora</name>
    <dbReference type="NCBI Taxonomy" id="2528407"/>
    <lineage>
        <taxon>Eukaryota</taxon>
        <taxon>Fungi</taxon>
        <taxon>Dikarya</taxon>
        <taxon>Ascomycota</taxon>
        <taxon>Pezizomycotina</taxon>
        <taxon>Orbiliomycetes</taxon>
        <taxon>Orbiliales</taxon>
        <taxon>Orbiliaceae</taxon>
        <taxon>Orbilia</taxon>
    </lineage>
</organism>
<dbReference type="PROSITE" id="PS51447">
    <property type="entry name" value="FDX_ACB"/>
    <property type="match status" value="1"/>
</dbReference>
<evidence type="ECO:0000313" key="18">
    <source>
        <dbReference type="Proteomes" id="UP001365542"/>
    </source>
</evidence>
<evidence type="ECO:0000256" key="12">
    <source>
        <dbReference type="ARBA" id="ARBA00049255"/>
    </source>
</evidence>
<comment type="caution">
    <text evidence="17">The sequence shown here is derived from an EMBL/GenBank/DDBJ whole genome shotgun (WGS) entry which is preliminary data.</text>
</comment>
<dbReference type="SUPFAM" id="SSF55681">
    <property type="entry name" value="Class II aaRS and biotin synthetases"/>
    <property type="match status" value="1"/>
</dbReference>
<dbReference type="Gene3D" id="3.30.930.10">
    <property type="entry name" value="Bira Bifunctional Protein, Domain 2"/>
    <property type="match status" value="1"/>
</dbReference>
<feature type="domain" description="FDX-ACB" evidence="16">
    <location>
        <begin position="432"/>
        <end position="542"/>
    </location>
</feature>
<keyword evidence="8" id="KW-0809">Transit peptide</keyword>
<keyword evidence="10" id="KW-0030">Aminoacyl-tRNA synthetase</keyword>
<dbReference type="EC" id="6.1.1.20" evidence="3"/>
<protein>
    <recommendedName>
        <fullName evidence="14">Phenylalanine--tRNA ligase, mitochondrial</fullName>
        <ecNumber evidence="3">6.1.1.20</ecNumber>
    </recommendedName>
    <alternativeName>
        <fullName evidence="11">Phenylalanyl-tRNA synthetase</fullName>
    </alternativeName>
</protein>
<comment type="catalytic activity">
    <reaction evidence="12">
        <text>tRNA(Phe) + L-phenylalanine + ATP = L-phenylalanyl-tRNA(Phe) + AMP + diphosphate + H(+)</text>
        <dbReference type="Rhea" id="RHEA:19413"/>
        <dbReference type="Rhea" id="RHEA-COMP:9668"/>
        <dbReference type="Rhea" id="RHEA-COMP:9699"/>
        <dbReference type="ChEBI" id="CHEBI:15378"/>
        <dbReference type="ChEBI" id="CHEBI:30616"/>
        <dbReference type="ChEBI" id="CHEBI:33019"/>
        <dbReference type="ChEBI" id="CHEBI:58095"/>
        <dbReference type="ChEBI" id="CHEBI:78442"/>
        <dbReference type="ChEBI" id="CHEBI:78531"/>
        <dbReference type="ChEBI" id="CHEBI:456215"/>
        <dbReference type="EC" id="6.1.1.20"/>
    </reaction>
</comment>
<accession>A0AAV9X3S1</accession>
<dbReference type="Gene3D" id="3.30.70.380">
    <property type="entry name" value="Ferrodoxin-fold anticodon-binding domain"/>
    <property type="match status" value="1"/>
</dbReference>
<evidence type="ECO:0000256" key="13">
    <source>
        <dbReference type="ARBA" id="ARBA00057761"/>
    </source>
</evidence>
<dbReference type="GO" id="GO:0005759">
    <property type="term" value="C:mitochondrial matrix"/>
    <property type="evidence" value="ECO:0007669"/>
    <property type="project" value="UniProtKB-SubCell"/>
</dbReference>
<sequence>MSANKMEGHVAKSQIFARHKKPCITRTFSNHPSHRSTKIIVMQASRPLLLLTRRLASRQLAKPTLLRSLPSQCLHFRYLTTTTPRQSSSQPTDLPNTITLANITYNTDAHTNIPPSLTPYLSRTLHLHRHHPISNTRKTIESLFPTTQYEIYNTLPPVVTVAQNFDCLGFPSDHVGRSRSDTYYVNRHQVLRTHTSAHQAEKFRAMQSGGREGEEGAGKMGYLISADVYRRDAIDRSHYPVFHQMEGARLFSRSHPSAKTIEEQVEEELQGMKVEGVEVVESCAIHEEGNGVQVEKGHSVSEAEAVAKHLKRQLEMVVSKIFYQAAGTAATSEEKVKVRWVSAYFPFTSPSYELEVWWNGEWLEVLGCGVIKQDLLNYAGQGDKIGWAFGVGIERIAMLMYGIPDIRLFWSNDERFSGQFREGAVKKFEAFSKYPGCYKDVAFWVPSSERGSAAGGLTVGEGTGGEGFHENDFMELVRGVGGDLVEDVKLIDEFTHPKSGRKSMCYRINYRSLERTLTNEEVDGLQERVRSTLTDKLGVELR</sequence>
<dbReference type="CDD" id="cd00496">
    <property type="entry name" value="PheRS_alpha_core"/>
    <property type="match status" value="1"/>
</dbReference>
<evidence type="ECO:0000256" key="3">
    <source>
        <dbReference type="ARBA" id="ARBA00012814"/>
    </source>
</evidence>
<keyword evidence="6" id="KW-0067">ATP-binding</keyword>
<evidence type="ECO:0000256" key="4">
    <source>
        <dbReference type="ARBA" id="ARBA00022598"/>
    </source>
</evidence>
<comment type="function">
    <text evidence="13">Is responsible for the charging of tRNA(Phe) with phenylalanine in mitochondrial translation.</text>
</comment>
<feature type="domain" description="Aminoacyl-transfer RNA synthetases class-II family profile" evidence="15">
    <location>
        <begin position="226"/>
        <end position="446"/>
    </location>
</feature>
<evidence type="ECO:0000259" key="16">
    <source>
        <dbReference type="PROSITE" id="PS51447"/>
    </source>
</evidence>
<dbReference type="GO" id="GO:0000049">
    <property type="term" value="F:tRNA binding"/>
    <property type="evidence" value="ECO:0007669"/>
    <property type="project" value="InterPro"/>
</dbReference>
<keyword evidence="5" id="KW-0547">Nucleotide-binding</keyword>
<dbReference type="SMART" id="SM00896">
    <property type="entry name" value="FDX-ACB"/>
    <property type="match status" value="1"/>
</dbReference>
<dbReference type="InterPro" id="IPR006195">
    <property type="entry name" value="aa-tRNA-synth_II"/>
</dbReference>
<name>A0AAV9X3S1_9PEZI</name>
<keyword evidence="4" id="KW-0436">Ligase</keyword>
<evidence type="ECO:0000259" key="15">
    <source>
        <dbReference type="PROSITE" id="PS50862"/>
    </source>
</evidence>
<proteinExistence type="inferred from homology"/>
<keyword evidence="18" id="KW-1185">Reference proteome</keyword>
<comment type="subcellular location">
    <subcellularLocation>
        <location evidence="1">Mitochondrion matrix</location>
    </subcellularLocation>
</comment>
<dbReference type="InterPro" id="IPR005121">
    <property type="entry name" value="Fdx_antiC-bd"/>
</dbReference>
<evidence type="ECO:0000256" key="9">
    <source>
        <dbReference type="ARBA" id="ARBA00023128"/>
    </source>
</evidence>
<dbReference type="InterPro" id="IPR004530">
    <property type="entry name" value="Phe-tRNA-synth_IIc_mito"/>
</dbReference>
<reference evidence="17 18" key="1">
    <citation type="submission" date="2019-10" db="EMBL/GenBank/DDBJ databases">
        <authorList>
            <person name="Palmer J.M."/>
        </authorList>
    </citation>
    <scope>NUCLEOTIDE SEQUENCE [LARGE SCALE GENOMIC DNA]</scope>
    <source>
        <strain evidence="17 18">TWF694</strain>
    </source>
</reference>
<dbReference type="Pfam" id="PF01409">
    <property type="entry name" value="tRNA-synt_2d"/>
    <property type="match status" value="2"/>
</dbReference>
<dbReference type="EMBL" id="JAVHJO010000010">
    <property type="protein sequence ID" value="KAK6535377.1"/>
    <property type="molecule type" value="Genomic_DNA"/>
</dbReference>
<comment type="similarity">
    <text evidence="2">Belongs to the class-II aminoacyl-tRNA synthetase family.</text>
</comment>
<dbReference type="FunFam" id="3.30.930.10:FF:000053">
    <property type="entry name" value="Phenylalanyl-tRNA synthetase mitochondrial"/>
    <property type="match status" value="1"/>
</dbReference>
<evidence type="ECO:0000256" key="11">
    <source>
        <dbReference type="ARBA" id="ARBA00031194"/>
    </source>
</evidence>
<evidence type="ECO:0000256" key="14">
    <source>
        <dbReference type="ARBA" id="ARBA00073229"/>
    </source>
</evidence>
<gene>
    <name evidence="17" type="primary">FDXACB1</name>
    <name evidence="17" type="ORF">TWF694_001838</name>
</gene>
<evidence type="ECO:0000256" key="10">
    <source>
        <dbReference type="ARBA" id="ARBA00023146"/>
    </source>
</evidence>
<evidence type="ECO:0000256" key="5">
    <source>
        <dbReference type="ARBA" id="ARBA00022741"/>
    </source>
</evidence>
<dbReference type="InterPro" id="IPR045864">
    <property type="entry name" value="aa-tRNA-synth_II/BPL/LPL"/>
</dbReference>
<dbReference type="PANTHER" id="PTHR11538">
    <property type="entry name" value="PHENYLALANYL-TRNA SYNTHETASE"/>
    <property type="match status" value="1"/>
</dbReference>
<keyword evidence="7" id="KW-0648">Protein biosynthesis</keyword>
<dbReference type="GO" id="GO:0004826">
    <property type="term" value="F:phenylalanine-tRNA ligase activity"/>
    <property type="evidence" value="ECO:0007669"/>
    <property type="project" value="UniProtKB-EC"/>
</dbReference>
<dbReference type="AlphaFoldDB" id="A0AAV9X3S1"/>
<dbReference type="InterPro" id="IPR036690">
    <property type="entry name" value="Fdx_antiC-bd_sf"/>
</dbReference>
<evidence type="ECO:0000256" key="1">
    <source>
        <dbReference type="ARBA" id="ARBA00004305"/>
    </source>
</evidence>
<dbReference type="PANTHER" id="PTHR11538:SF41">
    <property type="entry name" value="PHENYLALANINE--TRNA LIGASE, MITOCHONDRIAL"/>
    <property type="match status" value="1"/>
</dbReference>
<dbReference type="NCBIfam" id="TIGR00469">
    <property type="entry name" value="pheS_mito"/>
    <property type="match status" value="1"/>
</dbReference>
<evidence type="ECO:0000313" key="17">
    <source>
        <dbReference type="EMBL" id="KAK6535377.1"/>
    </source>
</evidence>
<dbReference type="SUPFAM" id="SSF54991">
    <property type="entry name" value="Anticodon-binding domain of PheRS"/>
    <property type="match status" value="1"/>
</dbReference>
<dbReference type="Pfam" id="PF03147">
    <property type="entry name" value="FDX-ACB"/>
    <property type="match status" value="1"/>
</dbReference>
<keyword evidence="9" id="KW-0496">Mitochondrion</keyword>
<evidence type="ECO:0000256" key="7">
    <source>
        <dbReference type="ARBA" id="ARBA00022917"/>
    </source>
</evidence>